<reference evidence="4" key="1">
    <citation type="journal article" date="2016" name="Nat. Commun.">
        <title>The Gonium pectorale genome demonstrates co-option of cell cycle regulation during the evolution of multicellularity.</title>
        <authorList>
            <person name="Hanschen E.R."/>
            <person name="Marriage T.N."/>
            <person name="Ferris P.J."/>
            <person name="Hamaji T."/>
            <person name="Toyoda A."/>
            <person name="Fujiyama A."/>
            <person name="Neme R."/>
            <person name="Noguchi H."/>
            <person name="Minakuchi Y."/>
            <person name="Suzuki M."/>
            <person name="Kawai-Toyooka H."/>
            <person name="Smith D.R."/>
            <person name="Sparks H."/>
            <person name="Anderson J."/>
            <person name="Bakaric R."/>
            <person name="Luria V."/>
            <person name="Karger A."/>
            <person name="Kirschner M.W."/>
            <person name="Durand P.M."/>
            <person name="Michod R.E."/>
            <person name="Nozaki H."/>
            <person name="Olson B.J."/>
        </authorList>
    </citation>
    <scope>NUCLEOTIDE SEQUENCE [LARGE SCALE GENOMIC DNA]</scope>
    <source>
        <strain evidence="4">NIES-2863</strain>
    </source>
</reference>
<feature type="region of interest" description="Disordered" evidence="1">
    <location>
        <begin position="171"/>
        <end position="208"/>
    </location>
</feature>
<evidence type="ECO:0000256" key="2">
    <source>
        <dbReference type="SAM" id="Phobius"/>
    </source>
</evidence>
<dbReference type="OrthoDB" id="538141at2759"/>
<sequence length="224" mass="24782">MGGLSVVRDGGGASGGIGLNQTIPGQSLWYWCGWYTTHKTVYYLKSNHATNNFSGSWMMRKSVLEECAIPNLATVENCPTVPETSCTGKKTCDVRGFALVFHDEMCLIVINNKAGAIVGTVRVNNFYDRPRYYGTCFVVLITVLGLMAVLANVAWQFYKIIISPVSKYREPLRPHRQRDPNSLAEEGVTAGGKPPPLQPLPEAPAGESWLSRFRSKLNRVKQEP</sequence>
<keyword evidence="2" id="KW-1133">Transmembrane helix</keyword>
<protein>
    <submittedName>
        <fullName evidence="3">Uncharacterized protein</fullName>
    </submittedName>
</protein>
<evidence type="ECO:0000313" key="3">
    <source>
        <dbReference type="EMBL" id="KXZ44584.1"/>
    </source>
</evidence>
<dbReference type="Proteomes" id="UP000075714">
    <property type="component" value="Unassembled WGS sequence"/>
</dbReference>
<comment type="caution">
    <text evidence="3">The sequence shown here is derived from an EMBL/GenBank/DDBJ whole genome shotgun (WGS) entry which is preliminary data.</text>
</comment>
<feature type="compositionally biased region" description="Pro residues" evidence="1">
    <location>
        <begin position="193"/>
        <end position="202"/>
    </location>
</feature>
<dbReference type="EMBL" id="LSYV01000066">
    <property type="protein sequence ID" value="KXZ44584.1"/>
    <property type="molecule type" value="Genomic_DNA"/>
</dbReference>
<evidence type="ECO:0000313" key="4">
    <source>
        <dbReference type="Proteomes" id="UP000075714"/>
    </source>
</evidence>
<name>A0A150G429_GONPE</name>
<accession>A0A150G429</accession>
<evidence type="ECO:0000256" key="1">
    <source>
        <dbReference type="SAM" id="MobiDB-lite"/>
    </source>
</evidence>
<organism evidence="3 4">
    <name type="scientific">Gonium pectorale</name>
    <name type="common">Green alga</name>
    <dbReference type="NCBI Taxonomy" id="33097"/>
    <lineage>
        <taxon>Eukaryota</taxon>
        <taxon>Viridiplantae</taxon>
        <taxon>Chlorophyta</taxon>
        <taxon>core chlorophytes</taxon>
        <taxon>Chlorophyceae</taxon>
        <taxon>CS clade</taxon>
        <taxon>Chlamydomonadales</taxon>
        <taxon>Volvocaceae</taxon>
        <taxon>Gonium</taxon>
    </lineage>
</organism>
<keyword evidence="4" id="KW-1185">Reference proteome</keyword>
<keyword evidence="2" id="KW-0472">Membrane</keyword>
<dbReference type="AlphaFoldDB" id="A0A150G429"/>
<gene>
    <name evidence="3" type="ORF">GPECTOR_65g202</name>
</gene>
<proteinExistence type="predicted"/>
<feature type="transmembrane region" description="Helical" evidence="2">
    <location>
        <begin position="132"/>
        <end position="158"/>
    </location>
</feature>
<keyword evidence="2" id="KW-0812">Transmembrane</keyword>